<organism evidence="3 4">
    <name type="scientific">Monosporascus ibericus</name>
    <dbReference type="NCBI Taxonomy" id="155417"/>
    <lineage>
        <taxon>Eukaryota</taxon>
        <taxon>Fungi</taxon>
        <taxon>Dikarya</taxon>
        <taxon>Ascomycota</taxon>
        <taxon>Pezizomycotina</taxon>
        <taxon>Sordariomycetes</taxon>
        <taxon>Xylariomycetidae</taxon>
        <taxon>Xylariales</taxon>
        <taxon>Xylariales incertae sedis</taxon>
        <taxon>Monosporascus</taxon>
    </lineage>
</organism>
<dbReference type="OrthoDB" id="5318346at2759"/>
<feature type="compositionally biased region" description="Low complexity" evidence="1">
    <location>
        <begin position="30"/>
        <end position="51"/>
    </location>
</feature>
<dbReference type="Proteomes" id="UP000293360">
    <property type="component" value="Unassembled WGS sequence"/>
</dbReference>
<name>A0A4Q4T8S8_9PEZI</name>
<gene>
    <name evidence="3" type="ORF">DL764_005522</name>
</gene>
<evidence type="ECO:0000256" key="1">
    <source>
        <dbReference type="SAM" id="MobiDB-lite"/>
    </source>
</evidence>
<dbReference type="Pfam" id="PF07985">
    <property type="entry name" value="SRR1"/>
    <property type="match status" value="1"/>
</dbReference>
<sequence length="261" mass="29628">METCNSVQQSEPQEEWTQVRRKSRRNAGSKPPQQQLKAPLPKPTSSSRTTRLSVSEIQRDHERFSRQWQESSCRRQLRDLMASRTRCPTTTVSQAVCLGIGSFDPEDGAWEVKRRAHIQLAAFLSIVGELGRRGGGGAQQQPIRCYFQEPLFTPADETFIRDMGHEVLGSPSGFEVVDRDTLVFGVHLYRDIYGQAIAKCVPAIFVGTGLDVWEGYHGSEDLDWATMEELDRQCDRVQFPEDEGHTTFSSTSIHWRKSEHT</sequence>
<keyword evidence="4" id="KW-1185">Reference proteome</keyword>
<evidence type="ECO:0000313" key="4">
    <source>
        <dbReference type="Proteomes" id="UP000293360"/>
    </source>
</evidence>
<dbReference type="AlphaFoldDB" id="A0A4Q4T8S8"/>
<dbReference type="PANTHER" id="PTHR42080">
    <property type="entry name" value="SRR1 DOMAIN-CONTAINING PROTEIN"/>
    <property type="match status" value="1"/>
</dbReference>
<feature type="compositionally biased region" description="Polar residues" evidence="1">
    <location>
        <begin position="1"/>
        <end position="11"/>
    </location>
</feature>
<evidence type="ECO:0000313" key="3">
    <source>
        <dbReference type="EMBL" id="RYP02906.1"/>
    </source>
</evidence>
<feature type="region of interest" description="Disordered" evidence="1">
    <location>
        <begin position="1"/>
        <end position="61"/>
    </location>
</feature>
<feature type="domain" description="SRR1-like" evidence="2">
    <location>
        <begin position="86"/>
        <end position="255"/>
    </location>
</feature>
<dbReference type="InterPro" id="IPR012942">
    <property type="entry name" value="SRR1-like"/>
</dbReference>
<protein>
    <recommendedName>
        <fullName evidence="2">SRR1-like domain-containing protein</fullName>
    </recommendedName>
</protein>
<evidence type="ECO:0000259" key="2">
    <source>
        <dbReference type="Pfam" id="PF07985"/>
    </source>
</evidence>
<feature type="region of interest" description="Disordered" evidence="1">
    <location>
        <begin position="241"/>
        <end position="261"/>
    </location>
</feature>
<accession>A0A4Q4T8S8</accession>
<comment type="caution">
    <text evidence="3">The sequence shown here is derived from an EMBL/GenBank/DDBJ whole genome shotgun (WGS) entry which is preliminary data.</text>
</comment>
<proteinExistence type="predicted"/>
<dbReference type="EMBL" id="QJNU01000294">
    <property type="protein sequence ID" value="RYP02906.1"/>
    <property type="molecule type" value="Genomic_DNA"/>
</dbReference>
<dbReference type="PANTHER" id="PTHR42080:SF1">
    <property type="entry name" value="SRR1-LIKE DOMAIN-CONTAINING PROTEIN"/>
    <property type="match status" value="1"/>
</dbReference>
<reference evidence="3 4" key="1">
    <citation type="submission" date="2018-06" db="EMBL/GenBank/DDBJ databases">
        <title>Complete Genomes of Monosporascus.</title>
        <authorList>
            <person name="Robinson A.J."/>
            <person name="Natvig D.O."/>
        </authorList>
    </citation>
    <scope>NUCLEOTIDE SEQUENCE [LARGE SCALE GENOMIC DNA]</scope>
    <source>
        <strain evidence="3 4">CBS 110550</strain>
    </source>
</reference>